<reference evidence="1 2" key="1">
    <citation type="journal article" date="2019" name="Sci. Rep.">
        <title>Orb-weaving spider Araneus ventricosus genome elucidates the spidroin gene catalogue.</title>
        <authorList>
            <person name="Kono N."/>
            <person name="Nakamura H."/>
            <person name="Ohtoshi R."/>
            <person name="Moran D.A.P."/>
            <person name="Shinohara A."/>
            <person name="Yoshida Y."/>
            <person name="Fujiwara M."/>
            <person name="Mori M."/>
            <person name="Tomita M."/>
            <person name="Arakawa K."/>
        </authorList>
    </citation>
    <scope>NUCLEOTIDE SEQUENCE [LARGE SCALE GENOMIC DNA]</scope>
</reference>
<gene>
    <name evidence="1" type="ORF">AVEN_147687_1</name>
</gene>
<evidence type="ECO:0000313" key="1">
    <source>
        <dbReference type="EMBL" id="GBM87790.1"/>
    </source>
</evidence>
<keyword evidence="2" id="KW-1185">Reference proteome</keyword>
<organism evidence="1 2">
    <name type="scientific">Araneus ventricosus</name>
    <name type="common">Orbweaver spider</name>
    <name type="synonym">Epeira ventricosa</name>
    <dbReference type="NCBI Taxonomy" id="182803"/>
    <lineage>
        <taxon>Eukaryota</taxon>
        <taxon>Metazoa</taxon>
        <taxon>Ecdysozoa</taxon>
        <taxon>Arthropoda</taxon>
        <taxon>Chelicerata</taxon>
        <taxon>Arachnida</taxon>
        <taxon>Araneae</taxon>
        <taxon>Araneomorphae</taxon>
        <taxon>Entelegynae</taxon>
        <taxon>Araneoidea</taxon>
        <taxon>Araneidae</taxon>
        <taxon>Araneus</taxon>
    </lineage>
</organism>
<accession>A0A4Y2JCK2</accession>
<evidence type="ECO:0000313" key="2">
    <source>
        <dbReference type="Proteomes" id="UP000499080"/>
    </source>
</evidence>
<name>A0A4Y2JCK2_ARAVE</name>
<proteinExistence type="predicted"/>
<comment type="caution">
    <text evidence="1">The sequence shown here is derived from an EMBL/GenBank/DDBJ whole genome shotgun (WGS) entry which is preliminary data.</text>
</comment>
<dbReference type="AlphaFoldDB" id="A0A4Y2JCK2"/>
<feature type="non-terminal residue" evidence="1">
    <location>
        <position position="76"/>
    </location>
</feature>
<sequence>MEANDLRPWQQFWRQYEGSRKYKNCLSISVRNGFMEDLLEFSMWHHALSERLRITQLQMREDSLFGFLSAVRAGKV</sequence>
<dbReference type="EMBL" id="BGPR01189711">
    <property type="protein sequence ID" value="GBM87790.1"/>
    <property type="molecule type" value="Genomic_DNA"/>
</dbReference>
<dbReference type="Proteomes" id="UP000499080">
    <property type="component" value="Unassembled WGS sequence"/>
</dbReference>
<protein>
    <submittedName>
        <fullName evidence="1">Uncharacterized protein</fullName>
    </submittedName>
</protein>